<evidence type="ECO:0000256" key="5">
    <source>
        <dbReference type="ARBA" id="ARBA00047761"/>
    </source>
</evidence>
<sequence length="854" mass="95247">MTTGESTNVDSEDDFEDWLESELLPEGAITVPEDLRLPSKIRWIVSDGANVVENQVLATFSLVDNGSGIGKEHIKSTNSGQDVVEDSRVSALKDADTSLSLVSQSGDSCISTKTDELDRPSHQSSSSEDKQSDTPDSNNLMSALASGSRGGSMELGGRVQEGSFVLRSVRHGTLRHKVPADTVITDDSVVLGTIESTQCEHSVVIHGLCVTCCQVIDDASSKRRHEAASGNAKRQSPGDRESEAPEMVVPGFITNNNAVLVDAKVSNEMELMELLRLLRKKKLCLVLDLDNTLIHSSCTKPPDDMDIPFIDMYSRSDGYKLHFDSEADNMRYEAELESSILITHTLNELDGRFFVNYYKLRPGVYEFLRNASEKYELYLFTMGTRTHAQAALKILDPKGLLFGSRVFSRSETNNSFKSLCRIFPNYRNHLLILDDSEHIWMNSPGLIKVYPYYYFTDMTLIKNRDSRNLGRVSAALQAHCNYSNYVWHSLIMDIWNESESRDRVNRDDEGFTIPMNLKMPKKRTPTFRYNNLLIANSRPSHIYRDTAGTESTTVTKGASNSAGHGTGSDSLQEVRSAELPPPADERVLSEAKNTDGNIAPDARSDSDNCDKDAMGTMPSDERDCGNQQNKDPAVDACNDSESGGKTKQSSPDQVTSPEGASTDSREAVPSPASTQPNRCTRKLRKIWVRDCDSQLQCVMGLLSEMHRRFFDHVDVRGLTLERLKHLIEGRALPDVGVLLNERRKSVLRGVVLGVNRNDFRCPRTGEDVDFFNRSDLGYSALRFGALPPSSEHAMTHYLNNNASAVAPKPGVKRVHSQWLEACIHTWSRVDESLFDPDTWTEPYRTFWDVLNAKK</sequence>
<gene>
    <name evidence="9" type="ORF">BOVATA_042140</name>
</gene>
<evidence type="ECO:0000256" key="7">
    <source>
        <dbReference type="SAM" id="MobiDB-lite"/>
    </source>
</evidence>
<dbReference type="OrthoDB" id="10249888at2759"/>
<keyword evidence="3" id="KW-0378">Hydrolase</keyword>
<evidence type="ECO:0000313" key="10">
    <source>
        <dbReference type="Proteomes" id="UP000236319"/>
    </source>
</evidence>
<feature type="compositionally biased region" description="Basic and acidic residues" evidence="7">
    <location>
        <begin position="602"/>
        <end position="624"/>
    </location>
</feature>
<feature type="region of interest" description="Disordered" evidence="7">
    <location>
        <begin position="548"/>
        <end position="677"/>
    </location>
</feature>
<dbReference type="GeneID" id="39876491"/>
<dbReference type="EC" id="3.1.3.16" evidence="2"/>
<dbReference type="PANTHER" id="PTHR23081">
    <property type="entry name" value="RNA POLYMERASE II CTD PHOSPHATASE"/>
    <property type="match status" value="1"/>
</dbReference>
<evidence type="ECO:0000259" key="8">
    <source>
        <dbReference type="PROSITE" id="PS50969"/>
    </source>
</evidence>
<dbReference type="SUPFAM" id="SSF52113">
    <property type="entry name" value="BRCT domain"/>
    <property type="match status" value="1"/>
</dbReference>
<feature type="compositionally biased region" description="Basic and acidic residues" evidence="7">
    <location>
        <begin position="113"/>
        <end position="133"/>
    </location>
</feature>
<dbReference type="Gene3D" id="3.40.50.1000">
    <property type="entry name" value="HAD superfamily/HAD-like"/>
    <property type="match status" value="1"/>
</dbReference>
<organism evidence="9 10">
    <name type="scientific">Babesia ovata</name>
    <dbReference type="NCBI Taxonomy" id="189622"/>
    <lineage>
        <taxon>Eukaryota</taxon>
        <taxon>Sar</taxon>
        <taxon>Alveolata</taxon>
        <taxon>Apicomplexa</taxon>
        <taxon>Aconoidasida</taxon>
        <taxon>Piroplasmida</taxon>
        <taxon>Babesiidae</taxon>
        <taxon>Babesia</taxon>
    </lineage>
</organism>
<comment type="catalytic activity">
    <reaction evidence="6">
        <text>O-phospho-L-threonyl-[protein] + H2O = L-threonyl-[protein] + phosphate</text>
        <dbReference type="Rhea" id="RHEA:47004"/>
        <dbReference type="Rhea" id="RHEA-COMP:11060"/>
        <dbReference type="Rhea" id="RHEA-COMP:11605"/>
        <dbReference type="ChEBI" id="CHEBI:15377"/>
        <dbReference type="ChEBI" id="CHEBI:30013"/>
        <dbReference type="ChEBI" id="CHEBI:43474"/>
        <dbReference type="ChEBI" id="CHEBI:61977"/>
        <dbReference type="EC" id="3.1.3.16"/>
    </reaction>
</comment>
<comment type="subcellular location">
    <subcellularLocation>
        <location evidence="1">Nucleus</location>
    </subcellularLocation>
</comment>
<accession>A0A2H6KIB6</accession>
<feature type="compositionally biased region" description="Polar residues" evidence="7">
    <location>
        <begin position="548"/>
        <end position="573"/>
    </location>
</feature>
<feature type="compositionally biased region" description="Polar residues" evidence="7">
    <location>
        <begin position="639"/>
        <end position="662"/>
    </location>
</feature>
<feature type="compositionally biased region" description="Polar residues" evidence="7">
    <location>
        <begin position="103"/>
        <end position="112"/>
    </location>
</feature>
<name>A0A2H6KIB6_9APIC</name>
<reference evidence="9 10" key="1">
    <citation type="journal article" date="2017" name="BMC Genomics">
        <title>Whole-genome assembly of Babesia ovata and comparative genomics between closely related pathogens.</title>
        <authorList>
            <person name="Yamagishi J."/>
            <person name="Asada M."/>
            <person name="Hakimi H."/>
            <person name="Tanaka T.Q."/>
            <person name="Sugimoto C."/>
            <person name="Kawazu S."/>
        </authorList>
    </citation>
    <scope>NUCLEOTIDE SEQUENCE [LARGE SCALE GENOMIC DNA]</scope>
    <source>
        <strain evidence="9 10">Miyake</strain>
    </source>
</reference>
<dbReference type="InterPro" id="IPR004274">
    <property type="entry name" value="FCP1_dom"/>
</dbReference>
<dbReference type="InterPro" id="IPR036412">
    <property type="entry name" value="HAD-like_sf"/>
</dbReference>
<dbReference type="Proteomes" id="UP000236319">
    <property type="component" value="Unassembled WGS sequence"/>
</dbReference>
<dbReference type="PROSITE" id="PS50969">
    <property type="entry name" value="FCP1"/>
    <property type="match status" value="1"/>
</dbReference>
<keyword evidence="4" id="KW-0539">Nucleus</keyword>
<feature type="compositionally biased region" description="Basic and acidic residues" evidence="7">
    <location>
        <begin position="583"/>
        <end position="593"/>
    </location>
</feature>
<dbReference type="GO" id="GO:0005634">
    <property type="term" value="C:nucleus"/>
    <property type="evidence" value="ECO:0007669"/>
    <property type="project" value="UniProtKB-SubCell"/>
</dbReference>
<comment type="caution">
    <text evidence="9">The sequence shown here is derived from an EMBL/GenBank/DDBJ whole genome shotgun (WGS) entry which is preliminary data.</text>
</comment>
<feature type="region of interest" description="Disordered" evidence="7">
    <location>
        <begin position="224"/>
        <end position="243"/>
    </location>
</feature>
<dbReference type="EMBL" id="BDSA01000006">
    <property type="protein sequence ID" value="GBE62721.1"/>
    <property type="molecule type" value="Genomic_DNA"/>
</dbReference>
<evidence type="ECO:0000313" key="9">
    <source>
        <dbReference type="EMBL" id="GBE62721.1"/>
    </source>
</evidence>
<dbReference type="Pfam" id="PF03031">
    <property type="entry name" value="NIF"/>
    <property type="match status" value="1"/>
</dbReference>
<dbReference type="InterPro" id="IPR039189">
    <property type="entry name" value="Fcp1"/>
</dbReference>
<proteinExistence type="predicted"/>
<evidence type="ECO:0000256" key="2">
    <source>
        <dbReference type="ARBA" id="ARBA00013081"/>
    </source>
</evidence>
<evidence type="ECO:0000256" key="1">
    <source>
        <dbReference type="ARBA" id="ARBA00004123"/>
    </source>
</evidence>
<dbReference type="PANTHER" id="PTHR23081:SF36">
    <property type="entry name" value="RNA POLYMERASE II SUBUNIT A C-TERMINAL DOMAIN PHOSPHATASE"/>
    <property type="match status" value="1"/>
</dbReference>
<dbReference type="InterPro" id="IPR023214">
    <property type="entry name" value="HAD_sf"/>
</dbReference>
<evidence type="ECO:0000256" key="4">
    <source>
        <dbReference type="ARBA" id="ARBA00023242"/>
    </source>
</evidence>
<dbReference type="GO" id="GO:0008420">
    <property type="term" value="F:RNA polymerase II CTD heptapeptide repeat phosphatase activity"/>
    <property type="evidence" value="ECO:0007669"/>
    <property type="project" value="InterPro"/>
</dbReference>
<keyword evidence="10" id="KW-1185">Reference proteome</keyword>
<evidence type="ECO:0000256" key="6">
    <source>
        <dbReference type="ARBA" id="ARBA00048336"/>
    </source>
</evidence>
<dbReference type="RefSeq" id="XP_028868964.1">
    <property type="nucleotide sequence ID" value="XM_029013131.1"/>
</dbReference>
<feature type="domain" description="FCP1 homology" evidence="8">
    <location>
        <begin position="278"/>
        <end position="479"/>
    </location>
</feature>
<evidence type="ECO:0000256" key="3">
    <source>
        <dbReference type="ARBA" id="ARBA00022801"/>
    </source>
</evidence>
<feature type="region of interest" description="Disordered" evidence="7">
    <location>
        <begin position="103"/>
        <end position="153"/>
    </location>
</feature>
<dbReference type="SMART" id="SM00577">
    <property type="entry name" value="CPDc"/>
    <property type="match status" value="1"/>
</dbReference>
<comment type="catalytic activity">
    <reaction evidence="5">
        <text>O-phospho-L-seryl-[protein] + H2O = L-seryl-[protein] + phosphate</text>
        <dbReference type="Rhea" id="RHEA:20629"/>
        <dbReference type="Rhea" id="RHEA-COMP:9863"/>
        <dbReference type="Rhea" id="RHEA-COMP:11604"/>
        <dbReference type="ChEBI" id="CHEBI:15377"/>
        <dbReference type="ChEBI" id="CHEBI:29999"/>
        <dbReference type="ChEBI" id="CHEBI:43474"/>
        <dbReference type="ChEBI" id="CHEBI:83421"/>
        <dbReference type="EC" id="3.1.3.16"/>
    </reaction>
</comment>
<dbReference type="VEuPathDB" id="PiroplasmaDB:BOVATA_042140"/>
<protein>
    <recommendedName>
        <fullName evidence="2">protein-serine/threonine phosphatase</fullName>
        <ecNumber evidence="2">3.1.3.16</ecNumber>
    </recommendedName>
</protein>
<dbReference type="InterPro" id="IPR036420">
    <property type="entry name" value="BRCT_dom_sf"/>
</dbReference>
<dbReference type="CDD" id="cd07521">
    <property type="entry name" value="HAD_FCP1-like"/>
    <property type="match status" value="1"/>
</dbReference>
<dbReference type="SUPFAM" id="SSF56784">
    <property type="entry name" value="HAD-like"/>
    <property type="match status" value="1"/>
</dbReference>
<dbReference type="AlphaFoldDB" id="A0A2H6KIB6"/>